<protein>
    <submittedName>
        <fullName evidence="2">Uncharacterized protein</fullName>
    </submittedName>
</protein>
<feature type="region of interest" description="Disordered" evidence="1">
    <location>
        <begin position="1"/>
        <end position="22"/>
    </location>
</feature>
<dbReference type="OrthoDB" id="322258at2157"/>
<evidence type="ECO:0000256" key="1">
    <source>
        <dbReference type="SAM" id="MobiDB-lite"/>
    </source>
</evidence>
<comment type="caution">
    <text evidence="2">The sequence shown here is derived from an EMBL/GenBank/DDBJ whole genome shotgun (WGS) entry which is preliminary data.</text>
</comment>
<sequence length="79" mass="8788">MRSFSSPETHFAIVPSGSPPSVDGLAITEPKFLRCDECGAQVRIDGPDETKTTIDNLPHDRGCSQRAVASRYYEEQYVR</sequence>
<gene>
    <name evidence="2" type="ORF">DJ69_09310</name>
</gene>
<evidence type="ECO:0000313" key="2">
    <source>
        <dbReference type="EMBL" id="PHQ38870.1"/>
    </source>
</evidence>
<keyword evidence="3" id="KW-1185">Reference proteome</keyword>
<name>A0A2G1WIQ5_9EURY</name>
<accession>A0A2G1WIQ5</accession>
<dbReference type="AlphaFoldDB" id="A0A2G1WIQ5"/>
<reference evidence="2 3" key="1">
    <citation type="journal article" date="2014" name="Front. Microbiol.">
        <title>Population and genomic analysis of the genus Halorubrum.</title>
        <authorList>
            <person name="Fullmer M.S."/>
            <person name="Soucy S.M."/>
            <person name="Swithers K.S."/>
            <person name="Makkay A.M."/>
            <person name="Wheeler R."/>
            <person name="Ventosa A."/>
            <person name="Gogarten J.P."/>
            <person name="Papke R.T."/>
        </authorList>
    </citation>
    <scope>NUCLEOTIDE SEQUENCE [LARGE SCALE GENOMIC DNA]</scope>
    <source>
        <strain evidence="2 3">C49</strain>
    </source>
</reference>
<organism evidence="2 3">
    <name type="scientific">Halorubrum persicum</name>
    <dbReference type="NCBI Taxonomy" id="1383844"/>
    <lineage>
        <taxon>Archaea</taxon>
        <taxon>Methanobacteriati</taxon>
        <taxon>Methanobacteriota</taxon>
        <taxon>Stenosarchaea group</taxon>
        <taxon>Halobacteria</taxon>
        <taxon>Halobacteriales</taxon>
        <taxon>Haloferacaceae</taxon>
        <taxon>Halorubrum</taxon>
    </lineage>
</organism>
<dbReference type="Proteomes" id="UP000222824">
    <property type="component" value="Unassembled WGS sequence"/>
</dbReference>
<dbReference type="RefSeq" id="WP_099255362.1">
    <property type="nucleotide sequence ID" value="NZ_NHOA01000077.1"/>
</dbReference>
<proteinExistence type="predicted"/>
<evidence type="ECO:0000313" key="3">
    <source>
        <dbReference type="Proteomes" id="UP000222824"/>
    </source>
</evidence>
<dbReference type="EMBL" id="NHOA01000077">
    <property type="protein sequence ID" value="PHQ38870.1"/>
    <property type="molecule type" value="Genomic_DNA"/>
</dbReference>